<dbReference type="SMART" id="SM00530">
    <property type="entry name" value="HTH_XRE"/>
    <property type="match status" value="1"/>
</dbReference>
<evidence type="ECO:0000256" key="4">
    <source>
        <dbReference type="ARBA" id="ARBA00023163"/>
    </source>
</evidence>
<evidence type="ECO:0000313" key="7">
    <source>
        <dbReference type="Proteomes" id="UP001224845"/>
    </source>
</evidence>
<evidence type="ECO:0000259" key="5">
    <source>
        <dbReference type="PROSITE" id="PS50943"/>
    </source>
</evidence>
<comment type="similarity">
    <text evidence="1">Belongs to the short-chain fatty acyl-CoA assimilation regulator (ScfR) family.</text>
</comment>
<sequence>MHKTFMGVRLKTLREQRGLTQAALAQTLGLSPSYLNQIENNQRPLTVPVLLRLQSSLGVDLQFFSEDEEARLISELREVVAEAGAQEPVSMAEVQAMVGQLPAMAQVLVRLHKRCRNAEERLMLLADGIDGDRNPQRSAMPLQPYEEVRDFFYERHNHMAMLDERAEQLFEQLHRDASAERVGKITDEGATIASGDLVALLERHLSKLHGVSTINARRSGNDAEVVRAFDPSSRTLSLSADIEPGQRAFQLATQIARLDAADLIESFATHESFGSDEARALARIGFASYFAGALLLPYRRFLAEAEALRYDIDLLSQHFKVSFETVCHRLSTMQRPDAKGIPFFFVRVDRAGNISKRQSATDFHFSRTGGTCPLWNVYQAFAQPGEILTQLAQMPDGRTYLWIARCISRRRGGFAAPARTFAVALGCDVRHAHRLVYATGLDLRDPAAATPIGAGCKVCEREDCAQRAFPAIGRELQVNENVRQFAPYANAPQIEPKAMRTVRPEPLARRQRN</sequence>
<dbReference type="PANTHER" id="PTHR46797:SF23">
    <property type="entry name" value="HTH-TYPE TRANSCRIPTIONAL REGULATOR SUTR"/>
    <property type="match status" value="1"/>
</dbReference>
<feature type="domain" description="HTH cro/C1-type" evidence="5">
    <location>
        <begin position="10"/>
        <end position="64"/>
    </location>
</feature>
<dbReference type="Pfam" id="PF01381">
    <property type="entry name" value="HTH_3"/>
    <property type="match status" value="1"/>
</dbReference>
<evidence type="ECO:0000313" key="6">
    <source>
        <dbReference type="EMBL" id="MDP9974890.1"/>
    </source>
</evidence>
<reference evidence="6" key="1">
    <citation type="submission" date="2023-07" db="EMBL/GenBank/DDBJ databases">
        <title>Sorghum-associated microbial communities from plants grown in Nebraska, USA.</title>
        <authorList>
            <person name="Schachtman D."/>
        </authorList>
    </citation>
    <scope>NUCLEOTIDE SEQUENCE</scope>
    <source>
        <strain evidence="6">DS3315</strain>
    </source>
</reference>
<dbReference type="GO" id="GO:0003677">
    <property type="term" value="F:DNA binding"/>
    <property type="evidence" value="ECO:0007669"/>
    <property type="project" value="UniProtKB-KW"/>
</dbReference>
<protein>
    <submittedName>
        <fullName evidence="6">Transcriptional regulator/plasmid maintenance system antidote protein VapI</fullName>
    </submittedName>
</protein>
<evidence type="ECO:0000256" key="1">
    <source>
        <dbReference type="ARBA" id="ARBA00007227"/>
    </source>
</evidence>
<dbReference type="PANTHER" id="PTHR46797">
    <property type="entry name" value="HTH-TYPE TRANSCRIPTIONAL REGULATOR"/>
    <property type="match status" value="1"/>
</dbReference>
<dbReference type="InterPro" id="IPR001387">
    <property type="entry name" value="Cro/C1-type_HTH"/>
</dbReference>
<dbReference type="InterPro" id="IPR018653">
    <property type="entry name" value="ScfR_C"/>
</dbReference>
<dbReference type="GO" id="GO:0003700">
    <property type="term" value="F:DNA-binding transcription factor activity"/>
    <property type="evidence" value="ECO:0007669"/>
    <property type="project" value="TreeGrafter"/>
</dbReference>
<dbReference type="InterPro" id="IPR026281">
    <property type="entry name" value="HTH_RamB"/>
</dbReference>
<dbReference type="GO" id="GO:0005829">
    <property type="term" value="C:cytosol"/>
    <property type="evidence" value="ECO:0007669"/>
    <property type="project" value="TreeGrafter"/>
</dbReference>
<gene>
    <name evidence="6" type="ORF">J2W39_006174</name>
</gene>
<keyword evidence="3" id="KW-0238">DNA-binding</keyword>
<dbReference type="Pfam" id="PF06114">
    <property type="entry name" value="Peptidase_M78"/>
    <property type="match status" value="1"/>
</dbReference>
<dbReference type="Pfam" id="PF09856">
    <property type="entry name" value="ScfRs"/>
    <property type="match status" value="1"/>
</dbReference>
<dbReference type="EMBL" id="JAUSRV010000020">
    <property type="protein sequence ID" value="MDP9974890.1"/>
    <property type="molecule type" value="Genomic_DNA"/>
</dbReference>
<name>A0AAW8ER35_VARPD</name>
<dbReference type="RefSeq" id="WP_307596922.1">
    <property type="nucleotide sequence ID" value="NZ_JAUSRV010000020.1"/>
</dbReference>
<evidence type="ECO:0000256" key="2">
    <source>
        <dbReference type="ARBA" id="ARBA00023015"/>
    </source>
</evidence>
<dbReference type="SUPFAM" id="SSF47413">
    <property type="entry name" value="lambda repressor-like DNA-binding domains"/>
    <property type="match status" value="1"/>
</dbReference>
<dbReference type="PROSITE" id="PS50943">
    <property type="entry name" value="HTH_CROC1"/>
    <property type="match status" value="1"/>
</dbReference>
<evidence type="ECO:0000256" key="3">
    <source>
        <dbReference type="ARBA" id="ARBA00023125"/>
    </source>
</evidence>
<dbReference type="AlphaFoldDB" id="A0AAW8ER35"/>
<proteinExistence type="inferred from homology"/>
<keyword evidence="2" id="KW-0805">Transcription regulation</keyword>
<organism evidence="6 7">
    <name type="scientific">Variovorax paradoxus</name>
    <dbReference type="NCBI Taxonomy" id="34073"/>
    <lineage>
        <taxon>Bacteria</taxon>
        <taxon>Pseudomonadati</taxon>
        <taxon>Pseudomonadota</taxon>
        <taxon>Betaproteobacteria</taxon>
        <taxon>Burkholderiales</taxon>
        <taxon>Comamonadaceae</taxon>
        <taxon>Variovorax</taxon>
    </lineage>
</organism>
<dbReference type="InterPro" id="IPR050807">
    <property type="entry name" value="TransReg_Diox_bact_type"/>
</dbReference>
<comment type="caution">
    <text evidence="6">The sequence shown here is derived from an EMBL/GenBank/DDBJ whole genome shotgun (WGS) entry which is preliminary data.</text>
</comment>
<dbReference type="CDD" id="cd00093">
    <property type="entry name" value="HTH_XRE"/>
    <property type="match status" value="1"/>
</dbReference>
<dbReference type="InterPro" id="IPR010359">
    <property type="entry name" value="IrrE_HExxH"/>
</dbReference>
<dbReference type="PIRSF" id="PIRSF019251">
    <property type="entry name" value="Rv0465c"/>
    <property type="match status" value="1"/>
</dbReference>
<dbReference type="Gene3D" id="1.10.260.40">
    <property type="entry name" value="lambda repressor-like DNA-binding domains"/>
    <property type="match status" value="1"/>
</dbReference>
<accession>A0AAW8ER35</accession>
<keyword evidence="4" id="KW-0804">Transcription</keyword>
<dbReference type="Proteomes" id="UP001224845">
    <property type="component" value="Unassembled WGS sequence"/>
</dbReference>
<dbReference type="InterPro" id="IPR010982">
    <property type="entry name" value="Lambda_DNA-bd_dom_sf"/>
</dbReference>